<keyword evidence="2" id="KW-1185">Reference proteome</keyword>
<organism evidence="1 2">
    <name type="scientific">Thermobifida halotolerans</name>
    <dbReference type="NCBI Taxonomy" id="483545"/>
    <lineage>
        <taxon>Bacteria</taxon>
        <taxon>Bacillati</taxon>
        <taxon>Actinomycetota</taxon>
        <taxon>Actinomycetes</taxon>
        <taxon>Streptosporangiales</taxon>
        <taxon>Nocardiopsidaceae</taxon>
        <taxon>Thermobifida</taxon>
    </lineage>
</organism>
<accession>A0AA97M121</accession>
<protein>
    <submittedName>
        <fullName evidence="1">Uncharacterized protein</fullName>
    </submittedName>
</protein>
<gene>
    <name evidence="1" type="ORF">NI17_002380</name>
</gene>
<dbReference type="AlphaFoldDB" id="A0AA97M121"/>
<dbReference type="Proteomes" id="UP000265719">
    <property type="component" value="Chromosome"/>
</dbReference>
<evidence type="ECO:0000313" key="1">
    <source>
        <dbReference type="EMBL" id="UOE21814.1"/>
    </source>
</evidence>
<evidence type="ECO:0000313" key="2">
    <source>
        <dbReference type="Proteomes" id="UP000265719"/>
    </source>
</evidence>
<dbReference type="RefSeq" id="WP_068692634.1">
    <property type="nucleotide sequence ID" value="NZ_CP063196.1"/>
</dbReference>
<proteinExistence type="predicted"/>
<reference evidence="1" key="1">
    <citation type="submission" date="2020-10" db="EMBL/GenBank/DDBJ databases">
        <title>De novo genome project of the cellulose decomposer Thermobifida halotolerans type strain.</title>
        <authorList>
            <person name="Nagy I."/>
            <person name="Horvath B."/>
            <person name="Kukolya J."/>
            <person name="Nagy I."/>
            <person name="Orsini M."/>
        </authorList>
    </citation>
    <scope>NUCLEOTIDE SEQUENCE</scope>
    <source>
        <strain evidence="1">DSM 44931</strain>
    </source>
</reference>
<sequence>MAWSWRYETADGTVLDGSALPDELFASRGDAESWLGETWRELRDAGAERVTLLDEGSPAYTMSLSEEI</sequence>
<dbReference type="EMBL" id="CP063196">
    <property type="protein sequence ID" value="UOE21814.1"/>
    <property type="molecule type" value="Genomic_DNA"/>
</dbReference>
<name>A0AA97M121_9ACTN</name>
<dbReference type="KEGG" id="thao:NI17_002380"/>